<dbReference type="Pfam" id="PF21816">
    <property type="entry name" value="Zap1_zf1"/>
    <property type="match status" value="1"/>
</dbReference>
<accession>A0A8H5MBP8</accession>
<sequence>MAEESPRQHSRYNNSMKNEYYGEASQRSGTTSTSIAGPSSRAMSPERMSTQTTNWISSMPPASQSQNHPRIHACRWSWCRLTFDSNTDLVHHVIHDHVRKAIAVRRGDLPIYRRAEEGLGESLSLSGLGMSYSSQAVVPGEHKRRKINNNPVEAEPTSSLPSPPESSPTSLPPAAYEDDGRLPFDAGLPTRTPSHSPSPEVYLHKSSSSSHVHNASVELSVTLQRRQTPPTFTSLSSPIEYPYDDMFPDPTFDSLVENVIGSSRSRTNATSSKPDPHSQTEPGSIENDRISPSSSFGSHASVEKQLTQSMDMDYDSNVLEGPKPILPQPKPRSTTGVTFNGAASDRTPLQVTPGHGRQAWYGTRPARSHASPLINASQSASRRSTIQKSQSIASQPYSQETPTGSRTGHAFRSGTLQLSPTASQALEHNGSIAHLQSQVHSPTNSQFQTQDSSLDLSYLPLQTQAPYQSQSSTQTQ</sequence>
<dbReference type="AlphaFoldDB" id="A0A8H5MBP8"/>
<feature type="region of interest" description="Disordered" evidence="1">
    <location>
        <begin position="136"/>
        <end position="209"/>
    </location>
</feature>
<feature type="compositionally biased region" description="Polar residues" evidence="1">
    <location>
        <begin position="374"/>
        <end position="406"/>
    </location>
</feature>
<reference evidence="3 4" key="1">
    <citation type="journal article" date="2020" name="ISME J.">
        <title>Uncovering the hidden diversity of litter-decomposition mechanisms in mushroom-forming fungi.</title>
        <authorList>
            <person name="Floudas D."/>
            <person name="Bentzer J."/>
            <person name="Ahren D."/>
            <person name="Johansson T."/>
            <person name="Persson P."/>
            <person name="Tunlid A."/>
        </authorList>
    </citation>
    <scope>NUCLEOTIDE SEQUENCE [LARGE SCALE GENOMIC DNA]</scope>
    <source>
        <strain evidence="3 4">CBS 661.87</strain>
    </source>
</reference>
<feature type="compositionally biased region" description="Polar residues" evidence="1">
    <location>
        <begin position="290"/>
        <end position="310"/>
    </location>
</feature>
<feature type="domain" description="C2H2-type" evidence="2">
    <location>
        <begin position="74"/>
        <end position="97"/>
    </location>
</feature>
<dbReference type="GO" id="GO:0008270">
    <property type="term" value="F:zinc ion binding"/>
    <property type="evidence" value="ECO:0007669"/>
    <property type="project" value="InterPro"/>
</dbReference>
<feature type="region of interest" description="Disordered" evidence="1">
    <location>
        <begin position="1"/>
        <end position="47"/>
    </location>
</feature>
<name>A0A8H5MBP8_9AGAR</name>
<dbReference type="OrthoDB" id="3270241at2759"/>
<gene>
    <name evidence="3" type="ORF">D9615_000549</name>
</gene>
<feature type="compositionally biased region" description="Polar residues" evidence="1">
    <location>
        <begin position="260"/>
        <end position="282"/>
    </location>
</feature>
<dbReference type="InterPro" id="IPR048420">
    <property type="entry name" value="Zap1-like_Znf1"/>
</dbReference>
<keyword evidence="4" id="KW-1185">Reference proteome</keyword>
<evidence type="ECO:0000259" key="2">
    <source>
        <dbReference type="PROSITE" id="PS00028"/>
    </source>
</evidence>
<dbReference type="Proteomes" id="UP000565441">
    <property type="component" value="Unassembled WGS sequence"/>
</dbReference>
<feature type="compositionally biased region" description="Polar residues" evidence="1">
    <location>
        <begin position="25"/>
        <end position="37"/>
    </location>
</feature>
<proteinExistence type="predicted"/>
<protein>
    <recommendedName>
        <fullName evidence="2">C2H2-type domain-containing protein</fullName>
    </recommendedName>
</protein>
<comment type="caution">
    <text evidence="3">The sequence shown here is derived from an EMBL/GenBank/DDBJ whole genome shotgun (WGS) entry which is preliminary data.</text>
</comment>
<evidence type="ECO:0000313" key="3">
    <source>
        <dbReference type="EMBL" id="KAF5388014.1"/>
    </source>
</evidence>
<feature type="region of interest" description="Disordered" evidence="1">
    <location>
        <begin position="221"/>
        <end position="412"/>
    </location>
</feature>
<dbReference type="PROSITE" id="PS00028">
    <property type="entry name" value="ZINC_FINGER_C2H2_1"/>
    <property type="match status" value="1"/>
</dbReference>
<dbReference type="InterPro" id="IPR013087">
    <property type="entry name" value="Znf_C2H2_type"/>
</dbReference>
<evidence type="ECO:0000313" key="4">
    <source>
        <dbReference type="Proteomes" id="UP000565441"/>
    </source>
</evidence>
<feature type="compositionally biased region" description="Polar residues" evidence="1">
    <location>
        <begin position="221"/>
        <end position="237"/>
    </location>
</feature>
<dbReference type="EMBL" id="JAACJP010000001">
    <property type="protein sequence ID" value="KAF5388014.1"/>
    <property type="molecule type" value="Genomic_DNA"/>
</dbReference>
<organism evidence="3 4">
    <name type="scientific">Tricholomella constricta</name>
    <dbReference type="NCBI Taxonomy" id="117010"/>
    <lineage>
        <taxon>Eukaryota</taxon>
        <taxon>Fungi</taxon>
        <taxon>Dikarya</taxon>
        <taxon>Basidiomycota</taxon>
        <taxon>Agaricomycotina</taxon>
        <taxon>Agaricomycetes</taxon>
        <taxon>Agaricomycetidae</taxon>
        <taxon>Agaricales</taxon>
        <taxon>Tricholomatineae</taxon>
        <taxon>Lyophyllaceae</taxon>
        <taxon>Tricholomella</taxon>
    </lineage>
</organism>
<evidence type="ECO:0000256" key="1">
    <source>
        <dbReference type="SAM" id="MobiDB-lite"/>
    </source>
</evidence>